<feature type="domain" description="GIY-YIG" evidence="1">
    <location>
        <begin position="260"/>
        <end position="351"/>
    </location>
</feature>
<dbReference type="CDD" id="cd00719">
    <property type="entry name" value="GIY-YIG_SF"/>
    <property type="match status" value="1"/>
</dbReference>
<dbReference type="InterPro" id="IPR035901">
    <property type="entry name" value="GIY-YIG_endonuc_sf"/>
</dbReference>
<evidence type="ECO:0000313" key="2">
    <source>
        <dbReference type="EMBL" id="RBQ28519.1"/>
    </source>
</evidence>
<reference evidence="2 3" key="1">
    <citation type="submission" date="2017-10" db="EMBL/GenBank/DDBJ databases">
        <title>Genomics of the genus Arcobacter.</title>
        <authorList>
            <person name="Perez-Cataluna A."/>
            <person name="Figueras M.J."/>
        </authorList>
    </citation>
    <scope>NUCLEOTIDE SEQUENCE [LARGE SCALE GENOMIC DNA]</scope>
    <source>
        <strain evidence="2 3">CECT 9230</strain>
    </source>
</reference>
<dbReference type="InterPro" id="IPR000305">
    <property type="entry name" value="GIY-YIG_endonuc"/>
</dbReference>
<accession>A0A366MSN7</accession>
<dbReference type="EMBL" id="PDKB01000015">
    <property type="protein sequence ID" value="RBQ28519.1"/>
    <property type="molecule type" value="Genomic_DNA"/>
</dbReference>
<evidence type="ECO:0000259" key="1">
    <source>
        <dbReference type="PROSITE" id="PS50164"/>
    </source>
</evidence>
<protein>
    <recommendedName>
        <fullName evidence="1">GIY-YIG domain-containing protein</fullName>
    </recommendedName>
</protein>
<name>A0A366MSN7_9BACT</name>
<dbReference type="Gene3D" id="1.10.10.60">
    <property type="entry name" value="Homeodomain-like"/>
    <property type="match status" value="1"/>
</dbReference>
<proteinExistence type="predicted"/>
<sequence>MRNISFYIIINKLYNISLFKYIKYLKEEVLNTQWFKKACKEKKIVVKYLSKDYFTNLSSNIYFKYDNNKSLFYKLFLLKFEYKNKLEDNNHLKLLNINIVNESRFYVINYLLNLQKGFLDTNHFFNMKIICKEEFINNYKKIYNRYLDKSILSRILTNTYFLFNKSIHKISHLIPKNRFIYSIYIKDIINNNFGVLKSDNDIANILYEKYGIKLTRRVVCDIRNKYLIPKIREIDVLQISKFFSSKKVLNKKNISLLSNNIQGVYEISSNKDIIYPFLKNKVIYIGSSKNLKKRLKTYTTKYVHIEEIKNILEKGDVLYFRFFKSFEYRDFERKIINHFIYFYGDLPKLNTQRIIS</sequence>
<dbReference type="Proteomes" id="UP000252669">
    <property type="component" value="Unassembled WGS sequence"/>
</dbReference>
<comment type="caution">
    <text evidence="2">The sequence shown here is derived from an EMBL/GenBank/DDBJ whole genome shotgun (WGS) entry which is preliminary data.</text>
</comment>
<dbReference type="OrthoDB" id="5348865at2"/>
<keyword evidence="3" id="KW-1185">Reference proteome</keyword>
<evidence type="ECO:0000313" key="3">
    <source>
        <dbReference type="Proteomes" id="UP000252669"/>
    </source>
</evidence>
<organism evidence="2 3">
    <name type="scientific">Aliarcobacter vitoriensis</name>
    <dbReference type="NCBI Taxonomy" id="2011099"/>
    <lineage>
        <taxon>Bacteria</taxon>
        <taxon>Pseudomonadati</taxon>
        <taxon>Campylobacterota</taxon>
        <taxon>Epsilonproteobacteria</taxon>
        <taxon>Campylobacterales</taxon>
        <taxon>Arcobacteraceae</taxon>
        <taxon>Aliarcobacter</taxon>
    </lineage>
</organism>
<dbReference type="AlphaFoldDB" id="A0A366MSN7"/>
<gene>
    <name evidence="2" type="ORF">CRU91_08845</name>
</gene>
<dbReference type="SUPFAM" id="SSF82771">
    <property type="entry name" value="GIY-YIG endonuclease"/>
    <property type="match status" value="1"/>
</dbReference>
<dbReference type="Pfam" id="PF01541">
    <property type="entry name" value="GIY-YIG"/>
    <property type="match status" value="1"/>
</dbReference>
<dbReference type="PROSITE" id="PS50164">
    <property type="entry name" value="GIY_YIG"/>
    <property type="match status" value="1"/>
</dbReference>